<feature type="region of interest" description="Disordered" evidence="1">
    <location>
        <begin position="41"/>
        <end position="94"/>
    </location>
</feature>
<evidence type="ECO:0000259" key="2">
    <source>
        <dbReference type="Pfam" id="PF05678"/>
    </source>
</evidence>
<gene>
    <name evidence="3" type="ORF">CB5_LOCUS16380</name>
</gene>
<dbReference type="PANTHER" id="PTHR33179:SF9">
    <property type="entry name" value="OS01G0278000 PROTEIN"/>
    <property type="match status" value="1"/>
</dbReference>
<dbReference type="GO" id="GO:0006970">
    <property type="term" value="P:response to osmotic stress"/>
    <property type="evidence" value="ECO:0007669"/>
    <property type="project" value="TreeGrafter"/>
</dbReference>
<dbReference type="Pfam" id="PF05678">
    <property type="entry name" value="VQ"/>
    <property type="match status" value="1"/>
</dbReference>
<organism evidence="3">
    <name type="scientific">Ananas comosus var. bracteatus</name>
    <name type="common">red pineapple</name>
    <dbReference type="NCBI Taxonomy" id="296719"/>
    <lineage>
        <taxon>Eukaryota</taxon>
        <taxon>Viridiplantae</taxon>
        <taxon>Streptophyta</taxon>
        <taxon>Embryophyta</taxon>
        <taxon>Tracheophyta</taxon>
        <taxon>Spermatophyta</taxon>
        <taxon>Magnoliopsida</taxon>
        <taxon>Liliopsida</taxon>
        <taxon>Poales</taxon>
        <taxon>Bromeliaceae</taxon>
        <taxon>Bromelioideae</taxon>
        <taxon>Ananas</taxon>
    </lineage>
</organism>
<evidence type="ECO:0000256" key="1">
    <source>
        <dbReference type="SAM" id="MobiDB-lite"/>
    </source>
</evidence>
<dbReference type="GO" id="GO:0005634">
    <property type="term" value="C:nucleus"/>
    <property type="evidence" value="ECO:0007669"/>
    <property type="project" value="TreeGrafter"/>
</dbReference>
<accession>A0A6V7PQN2</accession>
<dbReference type="InterPro" id="IPR008889">
    <property type="entry name" value="VQ"/>
</dbReference>
<dbReference type="EMBL" id="LR862151">
    <property type="protein sequence ID" value="CAD1833169.1"/>
    <property type="molecule type" value="Genomic_DNA"/>
</dbReference>
<dbReference type="PANTHER" id="PTHR33179">
    <property type="entry name" value="VQ MOTIF-CONTAINING PROTEIN"/>
    <property type="match status" value="1"/>
</dbReference>
<reference evidence="3" key="1">
    <citation type="submission" date="2020-07" db="EMBL/GenBank/DDBJ databases">
        <authorList>
            <person name="Lin J."/>
        </authorList>
    </citation>
    <scope>NUCLEOTIDE SEQUENCE</scope>
</reference>
<name>A0A6V7PQN2_ANACO</name>
<proteinExistence type="predicted"/>
<dbReference type="AlphaFoldDB" id="A0A6V7PQN2"/>
<feature type="compositionally biased region" description="Basic residues" evidence="1">
    <location>
        <begin position="76"/>
        <end position="86"/>
    </location>
</feature>
<dbReference type="InterPro" id="IPR039609">
    <property type="entry name" value="VQ_15/22"/>
</dbReference>
<dbReference type="GO" id="GO:0005516">
    <property type="term" value="F:calmodulin binding"/>
    <property type="evidence" value="ECO:0007669"/>
    <property type="project" value="TreeGrafter"/>
</dbReference>
<evidence type="ECO:0000313" key="3">
    <source>
        <dbReference type="EMBL" id="CAD1833169.1"/>
    </source>
</evidence>
<sequence length="183" mass="19305">MASGSSLDPWLSPLLAPEAALISDYAFARDNEALAGALRISPSPDSASAGPELAFPAPVGADPRGSNPVRLAPAGRIRKRKRRASRRSPTTYISADPANFREMVQLVTGIRFEPGSAVEPDRAGFEQSLLLPALDSSAFSQPDRAGTDRPVAVDVSLGPGSIEGPVYGFDPTPFFPTLESWSV</sequence>
<feature type="domain" description="VQ" evidence="2">
    <location>
        <begin position="87"/>
        <end position="110"/>
    </location>
</feature>
<protein>
    <recommendedName>
        <fullName evidence="2">VQ domain-containing protein</fullName>
    </recommendedName>
</protein>